<dbReference type="EC" id="2.7.13.3" evidence="2"/>
<dbReference type="CDD" id="cd00156">
    <property type="entry name" value="REC"/>
    <property type="match status" value="1"/>
</dbReference>
<keyword evidence="6" id="KW-0902">Two-component regulatory system</keyword>
<dbReference type="Pfam" id="PF02518">
    <property type="entry name" value="HATPase_c"/>
    <property type="match status" value="1"/>
</dbReference>
<gene>
    <name evidence="10" type="primary">sasA_7</name>
    <name evidence="10" type="ORF">Rcae01_02202</name>
</gene>
<dbReference type="CDD" id="cd00082">
    <property type="entry name" value="HisKA"/>
    <property type="match status" value="1"/>
</dbReference>
<keyword evidence="5" id="KW-0418">Kinase</keyword>
<organism evidence="10 11">
    <name type="scientific">Novipirellula caenicola</name>
    <dbReference type="NCBI Taxonomy" id="1536901"/>
    <lineage>
        <taxon>Bacteria</taxon>
        <taxon>Pseudomonadati</taxon>
        <taxon>Planctomycetota</taxon>
        <taxon>Planctomycetia</taxon>
        <taxon>Pirellulales</taxon>
        <taxon>Pirellulaceae</taxon>
        <taxon>Novipirellula</taxon>
    </lineage>
</organism>
<protein>
    <recommendedName>
        <fullName evidence="2">histidine kinase</fullName>
        <ecNumber evidence="2">2.7.13.3</ecNumber>
    </recommendedName>
</protein>
<proteinExistence type="predicted"/>
<dbReference type="SMART" id="SM00388">
    <property type="entry name" value="HisKA"/>
    <property type="match status" value="1"/>
</dbReference>
<evidence type="ECO:0000256" key="7">
    <source>
        <dbReference type="PROSITE-ProRule" id="PRU00169"/>
    </source>
</evidence>
<evidence type="ECO:0000256" key="3">
    <source>
        <dbReference type="ARBA" id="ARBA00022553"/>
    </source>
</evidence>
<evidence type="ECO:0000313" key="10">
    <source>
        <dbReference type="EMBL" id="GAA5506749.1"/>
    </source>
</evidence>
<dbReference type="InterPro" id="IPR001789">
    <property type="entry name" value="Sig_transdc_resp-reg_receiver"/>
</dbReference>
<keyword evidence="3 7" id="KW-0597">Phosphoprotein</keyword>
<comment type="catalytic activity">
    <reaction evidence="1">
        <text>ATP + protein L-histidine = ADP + protein N-phospho-L-histidine.</text>
        <dbReference type="EC" id="2.7.13.3"/>
    </reaction>
</comment>
<dbReference type="InterPro" id="IPR050736">
    <property type="entry name" value="Sensor_HK_Regulatory"/>
</dbReference>
<dbReference type="InterPro" id="IPR004358">
    <property type="entry name" value="Sig_transdc_His_kin-like_C"/>
</dbReference>
<dbReference type="EMBL" id="BAABRO010000004">
    <property type="protein sequence ID" value="GAA5506749.1"/>
    <property type="molecule type" value="Genomic_DNA"/>
</dbReference>
<dbReference type="InterPro" id="IPR011006">
    <property type="entry name" value="CheY-like_superfamily"/>
</dbReference>
<evidence type="ECO:0000256" key="1">
    <source>
        <dbReference type="ARBA" id="ARBA00000085"/>
    </source>
</evidence>
<dbReference type="PANTHER" id="PTHR43711">
    <property type="entry name" value="TWO-COMPONENT HISTIDINE KINASE"/>
    <property type="match status" value="1"/>
</dbReference>
<keyword evidence="4" id="KW-0808">Transferase</keyword>
<sequence>MTDSTAIRILMIEDDDGDATHLQITLRKSQGEYELHRAESLAEGIQLAQEIDFRVILTDLNLPDAFGLASVQQLSECFDNTAIIVLSGQDQEQLYIDAVSKGAESFLCKGEITPTTVHRCIRQSIERIKQREEIKRLVDAIQKQTVVLETQSAQLKTKNERLERLHDSSQKFVNNVSHEFRTPLCVVKQYASLIADGAVGDVSDEQRRMLRVIEDRVDDLNNIVDDMLDISRHESGLLAANRETCDSTQIVTRILSGLQQRASLRGITIQFEADETQTPIFCDAEKVSRTLINLIVNAIKFSSSGDSIVVRVTSSPADREVTFAVQDSGPGIATEQREQIFSRFRQANTQLLSSTKGFGLGLNIAKELVDLNLGQMSLVSTVGEGSTFSFTVPFDEPETVAQRYFARLKQIDENASVCFIRINADIEPDASHRGDEIHQLLNYLLHSHDLLIKTSLSTWLVVQHANPESAKSFLSRVTKETTSLNRNRPQGPLPTLDVQQQGTLSIHASSNALMHPIRCIADAALPLLTLPPDHYEVNHV</sequence>
<evidence type="ECO:0000256" key="6">
    <source>
        <dbReference type="ARBA" id="ARBA00023012"/>
    </source>
</evidence>
<evidence type="ECO:0000256" key="4">
    <source>
        <dbReference type="ARBA" id="ARBA00022679"/>
    </source>
</evidence>
<evidence type="ECO:0000313" key="11">
    <source>
        <dbReference type="Proteomes" id="UP001416858"/>
    </source>
</evidence>
<dbReference type="InterPro" id="IPR005467">
    <property type="entry name" value="His_kinase_dom"/>
</dbReference>
<dbReference type="PRINTS" id="PR00344">
    <property type="entry name" value="BCTRLSENSOR"/>
</dbReference>
<feature type="domain" description="Histidine kinase" evidence="8">
    <location>
        <begin position="175"/>
        <end position="396"/>
    </location>
</feature>
<dbReference type="SUPFAM" id="SSF47384">
    <property type="entry name" value="Homodimeric domain of signal transducing histidine kinase"/>
    <property type="match status" value="1"/>
</dbReference>
<evidence type="ECO:0000259" key="8">
    <source>
        <dbReference type="PROSITE" id="PS50109"/>
    </source>
</evidence>
<name>A0ABP9VNI0_9BACT</name>
<comment type="caution">
    <text evidence="10">The sequence shown here is derived from an EMBL/GenBank/DDBJ whole genome shotgun (WGS) entry which is preliminary data.</text>
</comment>
<dbReference type="InterPro" id="IPR036097">
    <property type="entry name" value="HisK_dim/P_sf"/>
</dbReference>
<dbReference type="SMART" id="SM00448">
    <property type="entry name" value="REC"/>
    <property type="match status" value="1"/>
</dbReference>
<dbReference type="Gene3D" id="3.30.565.10">
    <property type="entry name" value="Histidine kinase-like ATPase, C-terminal domain"/>
    <property type="match status" value="1"/>
</dbReference>
<evidence type="ECO:0000256" key="2">
    <source>
        <dbReference type="ARBA" id="ARBA00012438"/>
    </source>
</evidence>
<keyword evidence="11" id="KW-1185">Reference proteome</keyword>
<dbReference type="SUPFAM" id="SSF55874">
    <property type="entry name" value="ATPase domain of HSP90 chaperone/DNA topoisomerase II/histidine kinase"/>
    <property type="match status" value="1"/>
</dbReference>
<dbReference type="InterPro" id="IPR003661">
    <property type="entry name" value="HisK_dim/P_dom"/>
</dbReference>
<dbReference type="Gene3D" id="3.40.50.2300">
    <property type="match status" value="1"/>
</dbReference>
<dbReference type="InterPro" id="IPR036890">
    <property type="entry name" value="HATPase_C_sf"/>
</dbReference>
<reference evidence="10 11" key="1">
    <citation type="submission" date="2024-02" db="EMBL/GenBank/DDBJ databases">
        <title>Rhodopirellula caenicola NBRC 110016.</title>
        <authorList>
            <person name="Ichikawa N."/>
            <person name="Katano-Makiyama Y."/>
            <person name="Hidaka K."/>
        </authorList>
    </citation>
    <scope>NUCLEOTIDE SEQUENCE [LARGE SCALE GENOMIC DNA]</scope>
    <source>
        <strain evidence="10 11">NBRC 110016</strain>
    </source>
</reference>
<feature type="modified residue" description="4-aspartylphosphate" evidence="7">
    <location>
        <position position="59"/>
    </location>
</feature>
<dbReference type="InterPro" id="IPR003594">
    <property type="entry name" value="HATPase_dom"/>
</dbReference>
<dbReference type="Gene3D" id="1.10.287.130">
    <property type="match status" value="1"/>
</dbReference>
<dbReference type="PROSITE" id="PS50109">
    <property type="entry name" value="HIS_KIN"/>
    <property type="match status" value="1"/>
</dbReference>
<evidence type="ECO:0000259" key="9">
    <source>
        <dbReference type="PROSITE" id="PS50110"/>
    </source>
</evidence>
<evidence type="ECO:0000256" key="5">
    <source>
        <dbReference type="ARBA" id="ARBA00022777"/>
    </source>
</evidence>
<feature type="domain" description="Response regulatory" evidence="9">
    <location>
        <begin position="8"/>
        <end position="124"/>
    </location>
</feature>
<accession>A0ABP9VNI0</accession>
<dbReference type="Pfam" id="PF00072">
    <property type="entry name" value="Response_reg"/>
    <property type="match status" value="1"/>
</dbReference>
<dbReference type="PANTHER" id="PTHR43711:SF26">
    <property type="entry name" value="SENSOR HISTIDINE KINASE RCSC"/>
    <property type="match status" value="1"/>
</dbReference>
<dbReference type="Pfam" id="PF00512">
    <property type="entry name" value="HisKA"/>
    <property type="match status" value="1"/>
</dbReference>
<dbReference type="SMART" id="SM00387">
    <property type="entry name" value="HATPase_c"/>
    <property type="match status" value="1"/>
</dbReference>
<dbReference type="PROSITE" id="PS50110">
    <property type="entry name" value="RESPONSE_REGULATORY"/>
    <property type="match status" value="1"/>
</dbReference>
<dbReference type="Proteomes" id="UP001416858">
    <property type="component" value="Unassembled WGS sequence"/>
</dbReference>
<dbReference type="SUPFAM" id="SSF52172">
    <property type="entry name" value="CheY-like"/>
    <property type="match status" value="1"/>
</dbReference>